<accession>A0ABX8QZF1</accession>
<comment type="subcellular location">
    <subcellularLocation>
        <location evidence="1">Secreted</location>
    </subcellularLocation>
</comment>
<evidence type="ECO:0000256" key="6">
    <source>
        <dbReference type="ARBA" id="ARBA00022900"/>
    </source>
</evidence>
<dbReference type="GO" id="GO:0008233">
    <property type="term" value="F:peptidase activity"/>
    <property type="evidence" value="ECO:0007669"/>
    <property type="project" value="UniProtKB-KW"/>
</dbReference>
<evidence type="ECO:0000256" key="9">
    <source>
        <dbReference type="SAM" id="SignalP"/>
    </source>
</evidence>
<gene>
    <name evidence="11" type="ORF">AGRA3207_005434</name>
</gene>
<dbReference type="PROSITE" id="PS00999">
    <property type="entry name" value="SSI"/>
    <property type="match status" value="1"/>
</dbReference>
<evidence type="ECO:0000256" key="7">
    <source>
        <dbReference type="ARBA" id="ARBA00023157"/>
    </source>
</evidence>
<dbReference type="Gene3D" id="3.30.350.10">
    <property type="entry name" value="Subtilisin inhibitor-like"/>
    <property type="match status" value="1"/>
</dbReference>
<sequence length="133" mass="13970">MARPVIAAFRAAAPALAALAVAAYAVPAHAEAPAASLRLTLTYPGRQASATKTVTLRCGPAGGDHPDAARACADLDENRGAFARSPDGRACTMIHAPVIARAEGRWHGRAARFRTEYGNECEMHARTGKIFAF</sequence>
<dbReference type="GO" id="GO:0006508">
    <property type="term" value="P:proteolysis"/>
    <property type="evidence" value="ECO:0007669"/>
    <property type="project" value="UniProtKB-KW"/>
</dbReference>
<keyword evidence="4" id="KW-0964">Secreted</keyword>
<comment type="similarity">
    <text evidence="2 8">Belongs to the protease inhibitor I16 (SSI) family.</text>
</comment>
<dbReference type="RefSeq" id="WP_231329865.1">
    <property type="nucleotide sequence ID" value="NZ_CP059572.1"/>
</dbReference>
<feature type="chain" id="PRO_5045737891" evidence="9">
    <location>
        <begin position="31"/>
        <end position="133"/>
    </location>
</feature>
<dbReference type="PRINTS" id="PR00294">
    <property type="entry name" value="SSBTLNINHBTR"/>
</dbReference>
<name>A0ABX8QZF1_9ACTN</name>
<reference evidence="11" key="1">
    <citation type="submission" date="2020-07" db="EMBL/GenBank/DDBJ databases">
        <authorList>
            <person name="Tarantini F.S."/>
            <person name="Hong K.W."/>
            <person name="Chan K.G."/>
        </authorList>
    </citation>
    <scope>NUCLEOTIDE SEQUENCE</scope>
    <source>
        <strain evidence="11">32-07</strain>
    </source>
</reference>
<feature type="signal peptide" evidence="9">
    <location>
        <begin position="1"/>
        <end position="30"/>
    </location>
</feature>
<dbReference type="SUPFAM" id="SSF55399">
    <property type="entry name" value="Subtilisin inhibitor"/>
    <property type="match status" value="1"/>
</dbReference>
<feature type="domain" description="Subtilisin inhibitor" evidence="10">
    <location>
        <begin position="35"/>
        <end position="119"/>
    </location>
</feature>
<evidence type="ECO:0000256" key="4">
    <source>
        <dbReference type="ARBA" id="ARBA00022525"/>
    </source>
</evidence>
<keyword evidence="9" id="KW-0732">Signal</keyword>
<evidence type="ECO:0000259" key="10">
    <source>
        <dbReference type="Pfam" id="PF00720"/>
    </source>
</evidence>
<dbReference type="InterPro" id="IPR000691">
    <property type="entry name" value="Prot_inh_I16_SSI"/>
</dbReference>
<organism evidence="11 12">
    <name type="scientific">Actinomadura graeca</name>
    <dbReference type="NCBI Taxonomy" id="2750812"/>
    <lineage>
        <taxon>Bacteria</taxon>
        <taxon>Bacillati</taxon>
        <taxon>Actinomycetota</taxon>
        <taxon>Actinomycetes</taxon>
        <taxon>Streptosporangiales</taxon>
        <taxon>Thermomonosporaceae</taxon>
        <taxon>Actinomadura</taxon>
    </lineage>
</organism>
<keyword evidence="5 8" id="KW-0646">Protease inhibitor</keyword>
<evidence type="ECO:0000256" key="5">
    <source>
        <dbReference type="ARBA" id="ARBA00022690"/>
    </source>
</evidence>
<keyword evidence="12" id="KW-1185">Reference proteome</keyword>
<evidence type="ECO:0000313" key="11">
    <source>
        <dbReference type="EMBL" id="QXJ24165.1"/>
    </source>
</evidence>
<dbReference type="Proteomes" id="UP001049518">
    <property type="component" value="Chromosome"/>
</dbReference>
<evidence type="ECO:0000256" key="3">
    <source>
        <dbReference type="ARBA" id="ARBA00011738"/>
    </source>
</evidence>
<keyword evidence="6 8" id="KW-0722">Serine protease inhibitor</keyword>
<keyword evidence="11" id="KW-0645">Protease</keyword>
<dbReference type="Pfam" id="PF00720">
    <property type="entry name" value="SSI"/>
    <property type="match status" value="1"/>
</dbReference>
<proteinExistence type="inferred from homology"/>
<dbReference type="EMBL" id="CP059572">
    <property type="protein sequence ID" value="QXJ24165.1"/>
    <property type="molecule type" value="Genomic_DNA"/>
</dbReference>
<evidence type="ECO:0000256" key="8">
    <source>
        <dbReference type="RuleBase" id="RU003471"/>
    </source>
</evidence>
<keyword evidence="7" id="KW-1015">Disulfide bond</keyword>
<keyword evidence="11" id="KW-0378">Hydrolase</keyword>
<protein>
    <submittedName>
        <fullName evidence="11">Serine protease</fullName>
    </submittedName>
</protein>
<dbReference type="InterPro" id="IPR023549">
    <property type="entry name" value="Subtilisin_inhibitor"/>
</dbReference>
<evidence type="ECO:0000256" key="1">
    <source>
        <dbReference type="ARBA" id="ARBA00004613"/>
    </source>
</evidence>
<dbReference type="InterPro" id="IPR036819">
    <property type="entry name" value="Subtilisin_inhibitor-like_sf"/>
</dbReference>
<evidence type="ECO:0000256" key="2">
    <source>
        <dbReference type="ARBA" id="ARBA00010472"/>
    </source>
</evidence>
<dbReference type="InterPro" id="IPR020054">
    <property type="entry name" value="Prot_inh_SSI_I16_CS"/>
</dbReference>
<comment type="subunit">
    <text evidence="3">Homodimer.</text>
</comment>
<evidence type="ECO:0000313" key="12">
    <source>
        <dbReference type="Proteomes" id="UP001049518"/>
    </source>
</evidence>